<gene>
    <name evidence="1" type="ORF">A9C11_31935</name>
</gene>
<reference evidence="1 2" key="1">
    <citation type="submission" date="2016-05" db="EMBL/GenBank/DDBJ databases">
        <title>Genome Sequence of Pseudomonas citronellolis Strain SJTE-3, an Estrogens and Persistent Organic Pollutants degradation strain.</title>
        <authorList>
            <person name="Liang R."/>
        </authorList>
    </citation>
    <scope>NUCLEOTIDE SEQUENCE [LARGE SCALE GENOMIC DNA]</scope>
    <source>
        <strain evidence="1 2">SJTE-3</strain>
        <plasmid evidence="2">Plasmid prbl16</plasmid>
    </source>
</reference>
<keyword evidence="1" id="KW-0614">Plasmid</keyword>
<dbReference type="Proteomes" id="UP000077748">
    <property type="component" value="Plasmid pRBL16"/>
</dbReference>
<dbReference type="Gene3D" id="1.25.40.10">
    <property type="entry name" value="Tetratricopeptide repeat domain"/>
    <property type="match status" value="1"/>
</dbReference>
<name>A0A1A9KND9_9PSED</name>
<dbReference type="EMBL" id="CP015879">
    <property type="protein sequence ID" value="ANI18680.1"/>
    <property type="molecule type" value="Genomic_DNA"/>
</dbReference>
<sequence length="187" mass="20733">MIGNTNLSRAVDTKSRETLLRLASLTRDLSSNDDRCRGNAYRDLLELAEEGSSDAMFQVARCLNQGIGVEVDQVKSDHWLRLACVTNPPSKVALYSFGMQNLLRKRPDADPMLGLNLIERAATAGYVTAILELVKLLENGTADIVPDLRRAYRLLAGAITDHSDMKLHEAYLSFVERNQPLSTLLDS</sequence>
<dbReference type="InterPro" id="IPR011990">
    <property type="entry name" value="TPR-like_helical_dom_sf"/>
</dbReference>
<evidence type="ECO:0000313" key="2">
    <source>
        <dbReference type="Proteomes" id="UP000077748"/>
    </source>
</evidence>
<dbReference type="AlphaFoldDB" id="A0A1A9KND9"/>
<dbReference type="SUPFAM" id="SSF81901">
    <property type="entry name" value="HCP-like"/>
    <property type="match status" value="1"/>
</dbReference>
<accession>A0A1A9KND9</accession>
<evidence type="ECO:0000313" key="1">
    <source>
        <dbReference type="EMBL" id="ANI18680.1"/>
    </source>
</evidence>
<organism evidence="1 2">
    <name type="scientific">Pseudomonas citronellolis</name>
    <dbReference type="NCBI Taxonomy" id="53408"/>
    <lineage>
        <taxon>Bacteria</taxon>
        <taxon>Pseudomonadati</taxon>
        <taxon>Pseudomonadota</taxon>
        <taxon>Gammaproteobacteria</taxon>
        <taxon>Pseudomonadales</taxon>
        <taxon>Pseudomonadaceae</taxon>
        <taxon>Pseudomonas</taxon>
    </lineage>
</organism>
<geneLocation type="plasmid" evidence="2">
    <name>prbl16</name>
</geneLocation>
<protein>
    <recommendedName>
        <fullName evidence="3">Sel1 repeat family protein</fullName>
    </recommendedName>
</protein>
<proteinExistence type="predicted"/>
<evidence type="ECO:0008006" key="3">
    <source>
        <dbReference type="Google" id="ProtNLM"/>
    </source>
</evidence>